<dbReference type="EMBL" id="CP102480">
    <property type="protein sequence ID" value="UUX49223.1"/>
    <property type="molecule type" value="Genomic_DNA"/>
</dbReference>
<evidence type="ECO:0000256" key="3">
    <source>
        <dbReference type="ARBA" id="ARBA00023163"/>
    </source>
</evidence>
<dbReference type="Proteomes" id="UP001060336">
    <property type="component" value="Chromosome"/>
</dbReference>
<dbReference type="PANTHER" id="PTHR24567">
    <property type="entry name" value="CRP FAMILY TRANSCRIPTIONAL REGULATORY PROTEIN"/>
    <property type="match status" value="1"/>
</dbReference>
<dbReference type="Pfam" id="PF13545">
    <property type="entry name" value="HTH_Crp_2"/>
    <property type="match status" value="1"/>
</dbReference>
<dbReference type="Gene3D" id="1.10.10.10">
    <property type="entry name" value="Winged helix-like DNA-binding domain superfamily/Winged helix DNA-binding domain"/>
    <property type="match status" value="1"/>
</dbReference>
<evidence type="ECO:0000259" key="5">
    <source>
        <dbReference type="PROSITE" id="PS51063"/>
    </source>
</evidence>
<keyword evidence="3" id="KW-0804">Transcription</keyword>
<name>A0A9J7APS7_9PROT</name>
<dbReference type="InterPro" id="IPR018490">
    <property type="entry name" value="cNMP-bd_dom_sf"/>
</dbReference>
<organism evidence="6 7">
    <name type="scientific">Nisaea acidiphila</name>
    <dbReference type="NCBI Taxonomy" id="1862145"/>
    <lineage>
        <taxon>Bacteria</taxon>
        <taxon>Pseudomonadati</taxon>
        <taxon>Pseudomonadota</taxon>
        <taxon>Alphaproteobacteria</taxon>
        <taxon>Rhodospirillales</taxon>
        <taxon>Thalassobaculaceae</taxon>
        <taxon>Nisaea</taxon>
    </lineage>
</organism>
<dbReference type="SUPFAM" id="SSF46785">
    <property type="entry name" value="Winged helix' DNA-binding domain"/>
    <property type="match status" value="1"/>
</dbReference>
<dbReference type="PROSITE" id="PS50042">
    <property type="entry name" value="CNMP_BINDING_3"/>
    <property type="match status" value="1"/>
</dbReference>
<feature type="domain" description="HTH crp-type" evidence="5">
    <location>
        <begin position="148"/>
        <end position="220"/>
    </location>
</feature>
<evidence type="ECO:0000313" key="6">
    <source>
        <dbReference type="EMBL" id="UUX49223.1"/>
    </source>
</evidence>
<evidence type="ECO:0000256" key="1">
    <source>
        <dbReference type="ARBA" id="ARBA00023015"/>
    </source>
</evidence>
<keyword evidence="7" id="KW-1185">Reference proteome</keyword>
<reference evidence="6" key="1">
    <citation type="submission" date="2022-08" db="EMBL/GenBank/DDBJ databases">
        <title>Nisaea acidiphila sp. nov., isolated from a marine algal debris and emended description of the genus Nisaea Urios et al. 2008.</title>
        <authorList>
            <person name="Kwon K."/>
        </authorList>
    </citation>
    <scope>NUCLEOTIDE SEQUENCE</scope>
    <source>
        <strain evidence="6">MEBiC11861</strain>
    </source>
</reference>
<dbReference type="SMART" id="SM00100">
    <property type="entry name" value="cNMP"/>
    <property type="match status" value="1"/>
</dbReference>
<feature type="domain" description="Cyclic nucleotide-binding" evidence="4">
    <location>
        <begin position="14"/>
        <end position="134"/>
    </location>
</feature>
<dbReference type="Gene3D" id="2.60.120.10">
    <property type="entry name" value="Jelly Rolls"/>
    <property type="match status" value="1"/>
</dbReference>
<dbReference type="SUPFAM" id="SSF51206">
    <property type="entry name" value="cAMP-binding domain-like"/>
    <property type="match status" value="1"/>
</dbReference>
<dbReference type="CDD" id="cd00038">
    <property type="entry name" value="CAP_ED"/>
    <property type="match status" value="1"/>
</dbReference>
<accession>A0A9J7APS7</accession>
<dbReference type="InterPro" id="IPR036388">
    <property type="entry name" value="WH-like_DNA-bd_sf"/>
</dbReference>
<dbReference type="InterPro" id="IPR050397">
    <property type="entry name" value="Env_Response_Regulators"/>
</dbReference>
<dbReference type="AlphaFoldDB" id="A0A9J7APS7"/>
<evidence type="ECO:0000256" key="2">
    <source>
        <dbReference type="ARBA" id="ARBA00023125"/>
    </source>
</evidence>
<dbReference type="InterPro" id="IPR036390">
    <property type="entry name" value="WH_DNA-bd_sf"/>
</dbReference>
<dbReference type="PROSITE" id="PS51063">
    <property type="entry name" value="HTH_CRP_2"/>
    <property type="match status" value="1"/>
</dbReference>
<dbReference type="KEGG" id="naci:NUH88_17690"/>
<evidence type="ECO:0000313" key="7">
    <source>
        <dbReference type="Proteomes" id="UP001060336"/>
    </source>
</evidence>
<protein>
    <submittedName>
        <fullName evidence="6">Crp/Fnr family transcriptional regulator</fullName>
    </submittedName>
</protein>
<dbReference type="PANTHER" id="PTHR24567:SF68">
    <property type="entry name" value="DNA-BINDING TRANSCRIPTIONAL DUAL REGULATOR CRP"/>
    <property type="match status" value="1"/>
</dbReference>
<keyword evidence="1" id="KW-0805">Transcription regulation</keyword>
<sequence>MVASDGDTIRRFPIFGDLPASRAQELADRCNWQRYAKGRQILGQQDGTSDLFLVVTGSVHIVGYSGAGKAVSYGDISAGEVFGEFSAIDRQPRSASVTALSDCLVGRMTSSDFRDVLATEPRVALNLLETVVAKTRLLSERVFDFSTLTVESRLHVELLRLAGLSDNADASAVLNPAPTHQEIADRISTRRETVTRELNRLAEDGVLSLGRRLIEVRDAARLRDMVDRARLF</sequence>
<dbReference type="GO" id="GO:0003677">
    <property type="term" value="F:DNA binding"/>
    <property type="evidence" value="ECO:0007669"/>
    <property type="project" value="UniProtKB-KW"/>
</dbReference>
<dbReference type="InterPro" id="IPR012318">
    <property type="entry name" value="HTH_CRP"/>
</dbReference>
<gene>
    <name evidence="6" type="ORF">NUH88_17690</name>
</gene>
<dbReference type="Pfam" id="PF00027">
    <property type="entry name" value="cNMP_binding"/>
    <property type="match status" value="1"/>
</dbReference>
<dbReference type="InterPro" id="IPR014710">
    <property type="entry name" value="RmlC-like_jellyroll"/>
</dbReference>
<proteinExistence type="predicted"/>
<dbReference type="GO" id="GO:0003700">
    <property type="term" value="F:DNA-binding transcription factor activity"/>
    <property type="evidence" value="ECO:0007669"/>
    <property type="project" value="TreeGrafter"/>
</dbReference>
<evidence type="ECO:0000259" key="4">
    <source>
        <dbReference type="PROSITE" id="PS50042"/>
    </source>
</evidence>
<keyword evidence="2" id="KW-0238">DNA-binding</keyword>
<dbReference type="SMART" id="SM00419">
    <property type="entry name" value="HTH_CRP"/>
    <property type="match status" value="1"/>
</dbReference>
<dbReference type="RefSeq" id="WP_257767765.1">
    <property type="nucleotide sequence ID" value="NZ_CP102480.1"/>
</dbReference>
<dbReference type="GO" id="GO:0005829">
    <property type="term" value="C:cytosol"/>
    <property type="evidence" value="ECO:0007669"/>
    <property type="project" value="TreeGrafter"/>
</dbReference>
<dbReference type="InterPro" id="IPR000595">
    <property type="entry name" value="cNMP-bd_dom"/>
</dbReference>